<keyword evidence="4" id="KW-1185">Reference proteome</keyword>
<feature type="region of interest" description="Disordered" evidence="1">
    <location>
        <begin position="1"/>
        <end position="30"/>
    </location>
</feature>
<evidence type="ECO:0000256" key="1">
    <source>
        <dbReference type="SAM" id="MobiDB-lite"/>
    </source>
</evidence>
<dbReference type="PANTHER" id="PTHR33112">
    <property type="entry name" value="DOMAIN PROTEIN, PUTATIVE-RELATED"/>
    <property type="match status" value="1"/>
</dbReference>
<proteinExistence type="predicted"/>
<dbReference type="Proteomes" id="UP001396898">
    <property type="component" value="Unassembled WGS sequence"/>
</dbReference>
<feature type="domain" description="Heterokaryon incompatibility" evidence="2">
    <location>
        <begin position="210"/>
        <end position="350"/>
    </location>
</feature>
<dbReference type="Pfam" id="PF06985">
    <property type="entry name" value="HET"/>
    <property type="match status" value="1"/>
</dbReference>
<comment type="caution">
    <text evidence="3">The sequence shown here is derived from an EMBL/GenBank/DDBJ whole genome shotgun (WGS) entry which is preliminary data.</text>
</comment>
<dbReference type="InterPro" id="IPR010730">
    <property type="entry name" value="HET"/>
</dbReference>
<evidence type="ECO:0000313" key="3">
    <source>
        <dbReference type="EMBL" id="KAK7994416.1"/>
    </source>
</evidence>
<protein>
    <submittedName>
        <fullName evidence="3">HET-domain-containing protein</fullName>
    </submittedName>
</protein>
<dbReference type="EMBL" id="JAQQWI010000024">
    <property type="protein sequence ID" value="KAK7994416.1"/>
    <property type="molecule type" value="Genomic_DNA"/>
</dbReference>
<name>A0ABR1R0G7_9PEZI</name>
<evidence type="ECO:0000259" key="2">
    <source>
        <dbReference type="Pfam" id="PF06985"/>
    </source>
</evidence>
<evidence type="ECO:0000313" key="4">
    <source>
        <dbReference type="Proteomes" id="UP001396898"/>
    </source>
</evidence>
<reference evidence="3 4" key="1">
    <citation type="submission" date="2023-01" db="EMBL/GenBank/DDBJ databases">
        <title>Analysis of 21 Apiospora genomes using comparative genomics revels a genus with tremendous synthesis potential of carbohydrate active enzymes and secondary metabolites.</title>
        <authorList>
            <person name="Sorensen T."/>
        </authorList>
    </citation>
    <scope>NUCLEOTIDE SEQUENCE [LARGE SCALE GENOMIC DNA]</scope>
    <source>
        <strain evidence="3 4">CBS 20057</strain>
    </source>
</reference>
<accession>A0ABR1R0G7</accession>
<sequence>MAATTTSDRTQAQSPSHGEQSPTRHPSEDQGLCDRCQEWDLTELHTRLTARIDGLKTVCKLGILHENCRLCRVFADSFRYKFSEVKSALRDLRLTVFHYHNAPMVTSYDHFRQVTRSSRNVLCVRDSSAIHDDAAYISMSLEEPGEASDPQADNWGRQPCNVSWLTRCMRQCAEKHQSCRAELAHQFDAPVYFIDCDTRKLCKSSQDMPYTALSYVWGKEHTNDEALGLDYFTALPALLPRTIENAIALTRQLGMRYLWVDRYCITNSEKDSAIRHDQLKTMDQIYGQAEVTIVSLGDGPHTGLPGVDGTPRWIRRWEVIKGYTFRTTFRNPRHVILRSKWNERGWTYQEACLSRRMIYFTPEEALFECSLILRSEVENCLSPSPRETSPMFDLEPLFTTTGFGLHLPALMHCINTYLGRKLTYQSDVLNAFRGIIGKFERGPYAVQHYWGLPIYEHSVKEEQEKTPLVPPKLAVRQQHGSEETILGRSMSSMFAASMTWGLFVRSDCRRRRSGFPSWSWTGWELARCYQLYKSSDIGDVHIWIELSNREILHIDNFSSAGAFDLPPSQMSPYIYIECLTAPVRIVKRMVYKMALDSVRIGPEGKILTCVEFQRTDGLEFVCIPEIPEEKQFAEGTNCVVLVLGETAAEDKGLDFIMVVKEKAGFYERIGSLSGAHSNYGLRWAVRWANGKWVATNLSEIPKITLKKDKIRLG</sequence>
<feature type="compositionally biased region" description="Polar residues" evidence="1">
    <location>
        <begin position="1"/>
        <end position="24"/>
    </location>
</feature>
<dbReference type="PANTHER" id="PTHR33112:SF1">
    <property type="entry name" value="HETEROKARYON INCOMPATIBILITY DOMAIN-CONTAINING PROTEIN"/>
    <property type="match status" value="1"/>
</dbReference>
<gene>
    <name evidence="3" type="ORF">PG991_016004</name>
</gene>
<organism evidence="3 4">
    <name type="scientific">Apiospora marii</name>
    <dbReference type="NCBI Taxonomy" id="335849"/>
    <lineage>
        <taxon>Eukaryota</taxon>
        <taxon>Fungi</taxon>
        <taxon>Dikarya</taxon>
        <taxon>Ascomycota</taxon>
        <taxon>Pezizomycotina</taxon>
        <taxon>Sordariomycetes</taxon>
        <taxon>Xylariomycetidae</taxon>
        <taxon>Amphisphaeriales</taxon>
        <taxon>Apiosporaceae</taxon>
        <taxon>Apiospora</taxon>
    </lineage>
</organism>